<evidence type="ECO:0000259" key="10">
    <source>
        <dbReference type="Pfam" id="PF02940"/>
    </source>
</evidence>
<dbReference type="GO" id="GO:0031533">
    <property type="term" value="C:mRNA capping enzyme complex"/>
    <property type="evidence" value="ECO:0007669"/>
    <property type="project" value="UniProtKB-UniRule"/>
</dbReference>
<dbReference type="Proteomes" id="UP001165063">
    <property type="component" value="Unassembled WGS sequence"/>
</dbReference>
<dbReference type="InterPro" id="IPR040343">
    <property type="entry name" value="Cet1/Ctl1"/>
</dbReference>
<evidence type="ECO:0000313" key="12">
    <source>
        <dbReference type="Proteomes" id="UP001165063"/>
    </source>
</evidence>
<evidence type="ECO:0000256" key="5">
    <source>
        <dbReference type="ARBA" id="ARBA00022801"/>
    </source>
</evidence>
<feature type="region of interest" description="Disordered" evidence="9">
    <location>
        <begin position="1"/>
        <end position="146"/>
    </location>
</feature>
<dbReference type="PANTHER" id="PTHR28118">
    <property type="entry name" value="POLYNUCLEOTIDE 5'-TRIPHOSPHATASE-RELATED"/>
    <property type="match status" value="1"/>
</dbReference>
<evidence type="ECO:0000256" key="4">
    <source>
        <dbReference type="ARBA" id="ARBA00022664"/>
    </source>
</evidence>
<dbReference type="InterPro" id="IPR033469">
    <property type="entry name" value="CYTH-like_dom_sf"/>
</dbReference>
<keyword evidence="6 8" id="KW-0539">Nucleus</keyword>
<gene>
    <name evidence="11" type="ORF">Amon01_000959500</name>
</gene>
<feature type="compositionally biased region" description="Polar residues" evidence="9">
    <location>
        <begin position="1"/>
        <end position="23"/>
    </location>
</feature>
<evidence type="ECO:0000313" key="11">
    <source>
        <dbReference type="EMBL" id="GME77044.1"/>
    </source>
</evidence>
<dbReference type="GO" id="GO:0140818">
    <property type="term" value="F:mRNA 5'-triphosphate monophosphatase activity"/>
    <property type="evidence" value="ECO:0007669"/>
    <property type="project" value="UniProtKB-EC"/>
</dbReference>
<dbReference type="OrthoDB" id="272147at2759"/>
<dbReference type="InterPro" id="IPR004206">
    <property type="entry name" value="mRNA_triPase_Cet1"/>
</dbReference>
<accession>A0A9W6T527</accession>
<comment type="subcellular location">
    <subcellularLocation>
        <location evidence="2 8">Nucleus</location>
    </subcellularLocation>
</comment>
<organism evidence="11 12">
    <name type="scientific">Ambrosiozyma monospora</name>
    <name type="common">Yeast</name>
    <name type="synonym">Endomycopsis monosporus</name>
    <dbReference type="NCBI Taxonomy" id="43982"/>
    <lineage>
        <taxon>Eukaryota</taxon>
        <taxon>Fungi</taxon>
        <taxon>Dikarya</taxon>
        <taxon>Ascomycota</taxon>
        <taxon>Saccharomycotina</taxon>
        <taxon>Pichiomycetes</taxon>
        <taxon>Pichiales</taxon>
        <taxon>Pichiaceae</taxon>
        <taxon>Ambrosiozyma</taxon>
    </lineage>
</organism>
<feature type="compositionally biased region" description="Low complexity" evidence="9">
    <location>
        <begin position="206"/>
        <end position="222"/>
    </location>
</feature>
<dbReference type="Pfam" id="PF02940">
    <property type="entry name" value="mRNA_triPase"/>
    <property type="match status" value="1"/>
</dbReference>
<comment type="catalytic activity">
    <reaction evidence="7">
        <text>a 5'-end triphospho-ribonucleoside in mRNA + H2O = a 5'-end diphospho-ribonucleoside in mRNA + phosphate + H(+)</text>
        <dbReference type="Rhea" id="RHEA:67004"/>
        <dbReference type="Rhea" id="RHEA-COMP:17164"/>
        <dbReference type="Rhea" id="RHEA-COMP:17165"/>
        <dbReference type="ChEBI" id="CHEBI:15377"/>
        <dbReference type="ChEBI" id="CHEBI:15378"/>
        <dbReference type="ChEBI" id="CHEBI:43474"/>
        <dbReference type="ChEBI" id="CHEBI:167616"/>
        <dbReference type="ChEBI" id="CHEBI:167618"/>
        <dbReference type="EC" id="3.6.1.74"/>
    </reaction>
    <physiologicalReaction direction="left-to-right" evidence="7">
        <dbReference type="Rhea" id="RHEA:67005"/>
    </physiologicalReaction>
</comment>
<dbReference type="SUPFAM" id="SSF55154">
    <property type="entry name" value="CYTH-like phosphatases"/>
    <property type="match status" value="1"/>
</dbReference>
<evidence type="ECO:0000256" key="9">
    <source>
        <dbReference type="SAM" id="MobiDB-lite"/>
    </source>
</evidence>
<dbReference type="GO" id="GO:0006370">
    <property type="term" value="P:7-methylguanosine mRNA capping"/>
    <property type="evidence" value="ECO:0007669"/>
    <property type="project" value="UniProtKB-UniRule"/>
</dbReference>
<feature type="compositionally biased region" description="Low complexity" evidence="9">
    <location>
        <begin position="100"/>
        <end position="120"/>
    </location>
</feature>
<sequence length="473" mass="50269">MDLRNLMSSDDSAPPANTNNNSQRPPPPPVVPGALPIARPGLSPTTTSMPAPLAKRNSSTSMAPAGPRLSIHNLMNNDVEPGPITPKHQHASIVIPNPSPATSTAAPPMSSSSVSSPNTAHHLSDKEAKQRNSISNLTNDEDIEFDGKRTPNFIRKVSGVSSAAGSESGSPKLTPKLPYAVPATPGAIGSVVAAGATPVQVQGKPRSASTASGSTSGSRSGSVSEHKPQSFQSTAKRTSTSSLHDEILALEQLREKKEHEADGSGKPRRYKERPTWAKDYIPTVGKHHKRGSAPGAGANGGGFSEITKLSSPSITGFMPRNDFNNVITAWIWANVDGIKKDYLDVPNVEQCIELELKVGQVWEKVKDRRLQLPINTETVLSVDFFNTDCFFKSGMPLQEYHDIKSYLTKLSQDSNSGNQPGVSGGAAKAPPGASAGNKFVVETSHVVDLIASESKRNDRPITGRVSVDIIHVR</sequence>
<reference evidence="11" key="1">
    <citation type="submission" date="2023-04" db="EMBL/GenBank/DDBJ databases">
        <title>Ambrosiozyma monospora NBRC 1965.</title>
        <authorList>
            <person name="Ichikawa N."/>
            <person name="Sato H."/>
            <person name="Tonouchi N."/>
        </authorList>
    </citation>
    <scope>NUCLEOTIDE SEQUENCE</scope>
    <source>
        <strain evidence="11">NBRC 1965</strain>
    </source>
</reference>
<name>A0A9W6T527_AMBMO</name>
<comment type="cofactor">
    <cofactor evidence="1 8">
        <name>Mg(2+)</name>
        <dbReference type="ChEBI" id="CHEBI:18420"/>
    </cofactor>
</comment>
<evidence type="ECO:0000256" key="3">
    <source>
        <dbReference type="ARBA" id="ARBA00006345"/>
    </source>
</evidence>
<proteinExistence type="inferred from homology"/>
<dbReference type="InterPro" id="IPR037009">
    <property type="entry name" value="mRNA_triPase_Cet1_sf"/>
</dbReference>
<dbReference type="AlphaFoldDB" id="A0A9W6T527"/>
<comment type="subunit">
    <text evidence="8">Heterodimer. The mRNA-capping enzyme is composed of two separate chains alpha and beta, respectively a mRNA guanylyltransferase and an mRNA 5'-triphosphate monophosphatase.</text>
</comment>
<evidence type="ECO:0000256" key="1">
    <source>
        <dbReference type="ARBA" id="ARBA00001946"/>
    </source>
</evidence>
<dbReference type="EC" id="3.6.1.74" evidence="8"/>
<comment type="function">
    <text evidence="8">First step of mRNA capping. Converts the 5'-triphosphate end of a nascent mRNA chain into a diphosphate end.</text>
</comment>
<feature type="compositionally biased region" description="Basic and acidic residues" evidence="9">
    <location>
        <begin position="243"/>
        <end position="265"/>
    </location>
</feature>
<protein>
    <recommendedName>
        <fullName evidence="8">mRNA-capping enzyme subunit beta</fullName>
        <ecNumber evidence="8">3.6.1.74</ecNumber>
    </recommendedName>
    <alternativeName>
        <fullName evidence="8">mRNA 5'-phosphatase</fullName>
    </alternativeName>
    <alternativeName>
        <fullName evidence="8">mRNA 5'-triphosphate monophosphatase</fullName>
    </alternativeName>
</protein>
<comment type="similarity">
    <text evidence="3 8">Belongs to the fungal TPase family.</text>
</comment>
<evidence type="ECO:0000256" key="2">
    <source>
        <dbReference type="ARBA" id="ARBA00004123"/>
    </source>
</evidence>
<keyword evidence="12" id="KW-1185">Reference proteome</keyword>
<feature type="compositionally biased region" description="Polar residues" evidence="9">
    <location>
        <begin position="229"/>
        <end position="242"/>
    </location>
</feature>
<keyword evidence="8" id="KW-0506">mRNA capping</keyword>
<comment type="caution">
    <text evidence="11">The sequence shown here is derived from an EMBL/GenBank/DDBJ whole genome shotgun (WGS) entry which is preliminary data.</text>
</comment>
<evidence type="ECO:0000256" key="8">
    <source>
        <dbReference type="RuleBase" id="RU367053"/>
    </source>
</evidence>
<dbReference type="GO" id="GO:0004651">
    <property type="term" value="F:polynucleotide 5'-phosphatase activity"/>
    <property type="evidence" value="ECO:0007669"/>
    <property type="project" value="UniProtKB-UniRule"/>
</dbReference>
<dbReference type="EMBL" id="BSXU01012375">
    <property type="protein sequence ID" value="GME77044.1"/>
    <property type="molecule type" value="Genomic_DNA"/>
</dbReference>
<keyword evidence="5 8" id="KW-0378">Hydrolase</keyword>
<evidence type="ECO:0000256" key="6">
    <source>
        <dbReference type="ARBA" id="ARBA00023242"/>
    </source>
</evidence>
<feature type="region of interest" description="Disordered" evidence="9">
    <location>
        <begin position="199"/>
        <end position="276"/>
    </location>
</feature>
<dbReference type="Gene3D" id="3.20.100.10">
    <property type="entry name" value="mRNA triphosphatase Cet1-like"/>
    <property type="match status" value="1"/>
</dbReference>
<feature type="domain" description="mRNA triphosphatase Cet1-like" evidence="10">
    <location>
        <begin position="321"/>
        <end position="468"/>
    </location>
</feature>
<dbReference type="PANTHER" id="PTHR28118:SF1">
    <property type="entry name" value="POLYNUCLEOTIDE 5'-TRIPHOSPHATASE CTL1-RELATED"/>
    <property type="match status" value="1"/>
</dbReference>
<evidence type="ECO:0000256" key="7">
    <source>
        <dbReference type="ARBA" id="ARBA00047740"/>
    </source>
</evidence>
<keyword evidence="4 8" id="KW-0507">mRNA processing</keyword>